<feature type="domain" description="Molybdopterin cofactor biosynthesis C (MoaC)" evidence="7">
    <location>
        <begin position="18"/>
        <end position="153"/>
    </location>
</feature>
<dbReference type="InterPro" id="IPR036522">
    <property type="entry name" value="MoaC_sf"/>
</dbReference>
<dbReference type="InterPro" id="IPR047594">
    <property type="entry name" value="MoaC_bact/euk"/>
</dbReference>
<reference evidence="8 9" key="1">
    <citation type="submission" date="2021-12" db="EMBL/GenBank/DDBJ databases">
        <title>Genome sequencing of bacteria with rrn-lacking chromosome and rrn-plasmid.</title>
        <authorList>
            <person name="Anda M."/>
            <person name="Iwasaki W."/>
        </authorList>
    </citation>
    <scope>NUCLEOTIDE SEQUENCE [LARGE SCALE GENOMIC DNA]</scope>
    <source>
        <strain evidence="8 9">NBRC 15940</strain>
    </source>
</reference>
<comment type="function">
    <text evidence="6">Catalyzes the conversion of (8S)-3',8-cyclo-7,8-dihydroguanosine 5'-triphosphate to cyclic pyranopterin monophosphate (cPMP).</text>
</comment>
<evidence type="ECO:0000256" key="3">
    <source>
        <dbReference type="ARBA" id="ARBA00012575"/>
    </source>
</evidence>
<dbReference type="GO" id="GO:0006777">
    <property type="term" value="P:Mo-molybdopterin cofactor biosynthetic process"/>
    <property type="evidence" value="ECO:0007669"/>
    <property type="project" value="UniProtKB-KW"/>
</dbReference>
<dbReference type="RefSeq" id="WP_338237925.1">
    <property type="nucleotide sequence ID" value="NZ_BQKE01000002.1"/>
</dbReference>
<sequence length="160" mass="17637">MSKEKDFTHINDKGEPHMVDVSDKTITQRIATASSSVHLPAEVWTALRGEELMSKKGPVLQTAVIAAHMAIKKTADTIPLCHPLPLEGSKIWTEIDRPYIHIFCRVKTTGKTGVEMEALHGASVAALTIYDMCKALSHDIIIESTRLIQKSGGKNDFKMD</sequence>
<evidence type="ECO:0000313" key="8">
    <source>
        <dbReference type="EMBL" id="GJM62679.1"/>
    </source>
</evidence>
<dbReference type="CDD" id="cd01420">
    <property type="entry name" value="MoaC_PE"/>
    <property type="match status" value="1"/>
</dbReference>
<comment type="caution">
    <text evidence="8">The sequence shown here is derived from an EMBL/GenBank/DDBJ whole genome shotgun (WGS) entry which is preliminary data.</text>
</comment>
<dbReference type="EC" id="4.6.1.17" evidence="3"/>
<evidence type="ECO:0000259" key="7">
    <source>
        <dbReference type="Pfam" id="PF01967"/>
    </source>
</evidence>
<dbReference type="InterPro" id="IPR002820">
    <property type="entry name" value="Mopterin_CF_biosynth-C_dom"/>
</dbReference>
<dbReference type="Gene3D" id="3.30.70.640">
    <property type="entry name" value="Molybdopterin cofactor biosynthesis C (MoaC) domain"/>
    <property type="match status" value="1"/>
</dbReference>
<dbReference type="EMBL" id="BQKE01000002">
    <property type="protein sequence ID" value="GJM62679.1"/>
    <property type="molecule type" value="Genomic_DNA"/>
</dbReference>
<dbReference type="Proteomes" id="UP001310022">
    <property type="component" value="Unassembled WGS sequence"/>
</dbReference>
<comment type="catalytic activity">
    <reaction evidence="1">
        <text>(8S)-3',8-cyclo-7,8-dihydroguanosine 5'-triphosphate = cyclic pyranopterin phosphate + diphosphate</text>
        <dbReference type="Rhea" id="RHEA:49580"/>
        <dbReference type="ChEBI" id="CHEBI:33019"/>
        <dbReference type="ChEBI" id="CHEBI:59648"/>
        <dbReference type="ChEBI" id="CHEBI:131766"/>
        <dbReference type="EC" id="4.6.1.17"/>
    </reaction>
</comment>
<comment type="pathway">
    <text evidence="2">Cofactor biosynthesis; molybdopterin biosynthesis.</text>
</comment>
<dbReference type="NCBIfam" id="TIGR00581">
    <property type="entry name" value="moaC"/>
    <property type="match status" value="1"/>
</dbReference>
<evidence type="ECO:0000256" key="4">
    <source>
        <dbReference type="ARBA" id="ARBA00023150"/>
    </source>
</evidence>
<organism evidence="8 9">
    <name type="scientific">Persicobacter diffluens</name>
    <dbReference type="NCBI Taxonomy" id="981"/>
    <lineage>
        <taxon>Bacteria</taxon>
        <taxon>Pseudomonadati</taxon>
        <taxon>Bacteroidota</taxon>
        <taxon>Cytophagia</taxon>
        <taxon>Cytophagales</taxon>
        <taxon>Persicobacteraceae</taxon>
        <taxon>Persicobacter</taxon>
    </lineage>
</organism>
<dbReference type="AlphaFoldDB" id="A0AAN5AKY7"/>
<dbReference type="SUPFAM" id="SSF55040">
    <property type="entry name" value="Molybdenum cofactor biosynthesis protein C, MoaC"/>
    <property type="match status" value="1"/>
</dbReference>
<proteinExistence type="predicted"/>
<gene>
    <name evidence="8" type="primary">moaC</name>
    <name evidence="8" type="ORF">PEDI_32310</name>
</gene>
<keyword evidence="4" id="KW-0501">Molybdenum cofactor biosynthesis</keyword>
<accession>A0AAN5AKY7</accession>
<evidence type="ECO:0000256" key="1">
    <source>
        <dbReference type="ARBA" id="ARBA00001637"/>
    </source>
</evidence>
<dbReference type="NCBIfam" id="NF006870">
    <property type="entry name" value="PRK09364.1"/>
    <property type="match status" value="1"/>
</dbReference>
<evidence type="ECO:0000256" key="5">
    <source>
        <dbReference type="ARBA" id="ARBA00023239"/>
    </source>
</evidence>
<dbReference type="GO" id="GO:0061799">
    <property type="term" value="F:cyclic pyranopterin monophosphate synthase activity"/>
    <property type="evidence" value="ECO:0007669"/>
    <property type="project" value="UniProtKB-EC"/>
</dbReference>
<evidence type="ECO:0000256" key="6">
    <source>
        <dbReference type="ARBA" id="ARBA00055087"/>
    </source>
</evidence>
<evidence type="ECO:0000256" key="2">
    <source>
        <dbReference type="ARBA" id="ARBA00005046"/>
    </source>
</evidence>
<evidence type="ECO:0000313" key="9">
    <source>
        <dbReference type="Proteomes" id="UP001310022"/>
    </source>
</evidence>
<dbReference type="InterPro" id="IPR023045">
    <property type="entry name" value="MoaC"/>
</dbReference>
<name>A0AAN5AKY7_9BACT</name>
<keyword evidence="9" id="KW-1185">Reference proteome</keyword>
<keyword evidence="5" id="KW-0456">Lyase</keyword>
<dbReference type="Pfam" id="PF01967">
    <property type="entry name" value="MoaC"/>
    <property type="match status" value="1"/>
</dbReference>
<protein>
    <recommendedName>
        <fullName evidence="3">cyclic pyranopterin monophosphate synthase</fullName>
        <ecNumber evidence="3">4.6.1.17</ecNumber>
    </recommendedName>
</protein>